<evidence type="ECO:0000259" key="1">
    <source>
        <dbReference type="Pfam" id="PF13472"/>
    </source>
</evidence>
<dbReference type="CDD" id="cd00229">
    <property type="entry name" value="SGNH_hydrolase"/>
    <property type="match status" value="1"/>
</dbReference>
<proteinExistence type="predicted"/>
<reference evidence="2" key="2">
    <citation type="submission" date="2023-01" db="EMBL/GenBank/DDBJ databases">
        <authorList>
            <person name="Petersen C."/>
        </authorList>
    </citation>
    <scope>NUCLEOTIDE SEQUENCE</scope>
    <source>
        <strain evidence="2">IBT 15450</strain>
    </source>
</reference>
<name>A0AAD6IBT8_PENCN</name>
<dbReference type="InterPro" id="IPR051532">
    <property type="entry name" value="Ester_Hydrolysis_Enzymes"/>
</dbReference>
<dbReference type="SUPFAM" id="SSF52266">
    <property type="entry name" value="SGNH hydrolase"/>
    <property type="match status" value="1"/>
</dbReference>
<dbReference type="EMBL" id="JAQJZL010000005">
    <property type="protein sequence ID" value="KAJ6041591.1"/>
    <property type="molecule type" value="Genomic_DNA"/>
</dbReference>
<keyword evidence="3" id="KW-1185">Reference proteome</keyword>
<sequence length="209" mass="23247">MAEKLSLLCFGDSLTAGYYSYGLEYQPYAGKLKQSLEAVFPNTEIIVDVDGMPGDLAISPPGVFLSRIRKKCAKRWYDWVVVLGGTNDLGYGNQPDKIYSALQDSWNVALSTGAKVLALTIPECGAKSQRLDTRRATLNSYILAHQSERIHAFDLHSKIPYHTGSENFREEIFDDGLHLTARGYDLMGSMIGEHLANLLKEEKGLEREA</sequence>
<dbReference type="GO" id="GO:0004622">
    <property type="term" value="F:phosphatidylcholine lysophospholipase activity"/>
    <property type="evidence" value="ECO:0007669"/>
    <property type="project" value="TreeGrafter"/>
</dbReference>
<accession>A0AAD6IBT8</accession>
<dbReference type="AlphaFoldDB" id="A0AAD6IBT8"/>
<keyword evidence="2" id="KW-0378">Hydrolase</keyword>
<dbReference type="Gene3D" id="3.40.50.1110">
    <property type="entry name" value="SGNH hydrolase"/>
    <property type="match status" value="1"/>
</dbReference>
<comment type="caution">
    <text evidence="2">The sequence shown here is derived from an EMBL/GenBank/DDBJ whole genome shotgun (WGS) entry which is preliminary data.</text>
</comment>
<evidence type="ECO:0000313" key="3">
    <source>
        <dbReference type="Proteomes" id="UP001219568"/>
    </source>
</evidence>
<dbReference type="InterPro" id="IPR013830">
    <property type="entry name" value="SGNH_hydro"/>
</dbReference>
<dbReference type="InterPro" id="IPR036514">
    <property type="entry name" value="SGNH_hydro_sf"/>
</dbReference>
<dbReference type="Proteomes" id="UP001219568">
    <property type="component" value="Unassembled WGS sequence"/>
</dbReference>
<feature type="domain" description="SGNH hydrolase-type esterase" evidence="1">
    <location>
        <begin position="9"/>
        <end position="186"/>
    </location>
</feature>
<dbReference type="PANTHER" id="PTHR30383">
    <property type="entry name" value="THIOESTERASE 1/PROTEASE 1/LYSOPHOSPHOLIPASE L1"/>
    <property type="match status" value="1"/>
</dbReference>
<dbReference type="PANTHER" id="PTHR30383:SF19">
    <property type="entry name" value="FIBRONECTIN TYPE-III DOMAIN-CONTAINING PROTEIN"/>
    <property type="match status" value="1"/>
</dbReference>
<reference evidence="2" key="1">
    <citation type="journal article" date="2023" name="IMA Fungus">
        <title>Comparative genomic study of the Penicillium genus elucidates a diverse pangenome and 15 lateral gene transfer events.</title>
        <authorList>
            <person name="Petersen C."/>
            <person name="Sorensen T."/>
            <person name="Nielsen M.R."/>
            <person name="Sondergaard T.E."/>
            <person name="Sorensen J.L."/>
            <person name="Fitzpatrick D.A."/>
            <person name="Frisvad J.C."/>
            <person name="Nielsen K.L."/>
        </authorList>
    </citation>
    <scope>NUCLEOTIDE SEQUENCE</scope>
    <source>
        <strain evidence="2">IBT 15450</strain>
    </source>
</reference>
<evidence type="ECO:0000313" key="2">
    <source>
        <dbReference type="EMBL" id="KAJ6041591.1"/>
    </source>
</evidence>
<protein>
    <submittedName>
        <fullName evidence="2">SGNH hydrolase</fullName>
    </submittedName>
</protein>
<dbReference type="Pfam" id="PF13472">
    <property type="entry name" value="Lipase_GDSL_2"/>
    <property type="match status" value="1"/>
</dbReference>
<organism evidence="2 3">
    <name type="scientific">Penicillium canescens</name>
    <dbReference type="NCBI Taxonomy" id="5083"/>
    <lineage>
        <taxon>Eukaryota</taxon>
        <taxon>Fungi</taxon>
        <taxon>Dikarya</taxon>
        <taxon>Ascomycota</taxon>
        <taxon>Pezizomycotina</taxon>
        <taxon>Eurotiomycetes</taxon>
        <taxon>Eurotiomycetidae</taxon>
        <taxon>Eurotiales</taxon>
        <taxon>Aspergillaceae</taxon>
        <taxon>Penicillium</taxon>
    </lineage>
</organism>
<gene>
    <name evidence="2" type="ORF">N7460_006981</name>
</gene>